<gene>
    <name evidence="1" type="ORF">MEUPH1_LOCUS11745</name>
</gene>
<protein>
    <submittedName>
        <fullName evidence="1">Uncharacterized protein</fullName>
    </submittedName>
</protein>
<comment type="caution">
    <text evidence="1">The sequence shown here is derived from an EMBL/GenBank/DDBJ whole genome shotgun (WGS) entry which is preliminary data.</text>
</comment>
<evidence type="ECO:0000313" key="1">
    <source>
        <dbReference type="EMBL" id="CAI6355949.1"/>
    </source>
</evidence>
<dbReference type="Proteomes" id="UP001160148">
    <property type="component" value="Unassembled WGS sequence"/>
</dbReference>
<proteinExistence type="predicted"/>
<keyword evidence="2" id="KW-1185">Reference proteome</keyword>
<name>A0AAV0WJA3_9HEMI</name>
<dbReference type="EMBL" id="CARXXK010000002">
    <property type="protein sequence ID" value="CAI6355949.1"/>
    <property type="molecule type" value="Genomic_DNA"/>
</dbReference>
<dbReference type="AlphaFoldDB" id="A0AAV0WJA3"/>
<reference evidence="1 2" key="1">
    <citation type="submission" date="2023-01" db="EMBL/GenBank/DDBJ databases">
        <authorList>
            <person name="Whitehead M."/>
        </authorList>
    </citation>
    <scope>NUCLEOTIDE SEQUENCE [LARGE SCALE GENOMIC DNA]</scope>
</reference>
<sequence length="126" mass="14363">MPPMIRTNIGRRTRNARKINEFRRAHNTQASAVQTPPQIRQHVIIRRSSDVALNRAAFEYDSAYAYKDLLCVDIGSLYIVCQHCKALKFRLETPGLCCAGGKVKLPDGYTQFIHAKTNASIFAYFW</sequence>
<accession>A0AAV0WJA3</accession>
<evidence type="ECO:0000313" key="2">
    <source>
        <dbReference type="Proteomes" id="UP001160148"/>
    </source>
</evidence>
<organism evidence="1 2">
    <name type="scientific">Macrosiphum euphorbiae</name>
    <name type="common">potato aphid</name>
    <dbReference type="NCBI Taxonomy" id="13131"/>
    <lineage>
        <taxon>Eukaryota</taxon>
        <taxon>Metazoa</taxon>
        <taxon>Ecdysozoa</taxon>
        <taxon>Arthropoda</taxon>
        <taxon>Hexapoda</taxon>
        <taxon>Insecta</taxon>
        <taxon>Pterygota</taxon>
        <taxon>Neoptera</taxon>
        <taxon>Paraneoptera</taxon>
        <taxon>Hemiptera</taxon>
        <taxon>Sternorrhyncha</taxon>
        <taxon>Aphidomorpha</taxon>
        <taxon>Aphidoidea</taxon>
        <taxon>Aphididae</taxon>
        <taxon>Macrosiphini</taxon>
        <taxon>Macrosiphum</taxon>
    </lineage>
</organism>